<feature type="transmembrane region" description="Helical" evidence="8">
    <location>
        <begin position="226"/>
        <end position="247"/>
    </location>
</feature>
<feature type="transmembrane region" description="Helical" evidence="8">
    <location>
        <begin position="267"/>
        <end position="285"/>
    </location>
</feature>
<sequence>MARRAWMLFLGALTAAGMAAWAYQLARGLTVTGLTNTVSWGLYIIVFMFLVGLSAGGLIVAAGAQLMGGRQYRPLAPVAVLVSAVCIALAALMILPDLGRPDRVLRVLVSARWSSPLVWDVYIILTYLTISLVDLWLLTRPHEDERAVSILSAFALPVAVLVHSVTAWIFGLLQARPFWNSPLMAPFFVSSALVSGLSLVLLVAFAARRWLGLRVEDPVRDGLGKLLALFVAVDLYFLGSEVLTTAYSGSADHQAQLDLLLRGPLAPSFWVEVALGVFAFVVFAARRTRLSIPWAAAGAGAAIAGVFLKRVNIVMASMMLPLVHLPPGLTSGRPATPPASIWRTVGQYTPTWVEVVIVLGLLALGSLVVTAALPWAVRAARGGAKAVAKPSGGPVLASASDGRAAPSR</sequence>
<comment type="similarity">
    <text evidence="2">Belongs to the NrfD family.</text>
</comment>
<dbReference type="RefSeq" id="WP_264844576.1">
    <property type="nucleotide sequence ID" value="NZ_AP025628.1"/>
</dbReference>
<dbReference type="Gene3D" id="1.20.1630.10">
    <property type="entry name" value="Formate dehydrogenase/DMSO reductase domain"/>
    <property type="match status" value="1"/>
</dbReference>
<organism evidence="9 10">
    <name type="scientific">Caldinitratiruptor microaerophilus</name>
    <dbReference type="NCBI Taxonomy" id="671077"/>
    <lineage>
        <taxon>Bacteria</taxon>
        <taxon>Bacillati</taxon>
        <taxon>Bacillota</taxon>
        <taxon>Clostridia</taxon>
        <taxon>Eubacteriales</taxon>
        <taxon>Symbiobacteriaceae</taxon>
        <taxon>Caldinitratiruptor</taxon>
    </lineage>
</organism>
<dbReference type="Proteomes" id="UP001163687">
    <property type="component" value="Chromosome"/>
</dbReference>
<evidence type="ECO:0000256" key="8">
    <source>
        <dbReference type="SAM" id="Phobius"/>
    </source>
</evidence>
<gene>
    <name evidence="9" type="ORF">caldi_16460</name>
</gene>
<reference evidence="9" key="1">
    <citation type="submission" date="2022-03" db="EMBL/GenBank/DDBJ databases">
        <title>Complete genome sequence of Caldinitratiruptor microaerophilus.</title>
        <authorList>
            <person name="Mukaiyama R."/>
            <person name="Nishiyama T."/>
            <person name="Ueda K."/>
        </authorList>
    </citation>
    <scope>NUCLEOTIDE SEQUENCE</scope>
    <source>
        <strain evidence="9">JCM 16183</strain>
    </source>
</reference>
<feature type="transmembrane region" description="Helical" evidence="8">
    <location>
        <begin position="183"/>
        <end position="205"/>
    </location>
</feature>
<dbReference type="EMBL" id="AP025628">
    <property type="protein sequence ID" value="BDG60556.1"/>
    <property type="molecule type" value="Genomic_DNA"/>
</dbReference>
<evidence type="ECO:0000313" key="10">
    <source>
        <dbReference type="Proteomes" id="UP001163687"/>
    </source>
</evidence>
<evidence type="ECO:0000313" key="9">
    <source>
        <dbReference type="EMBL" id="BDG60556.1"/>
    </source>
</evidence>
<dbReference type="InterPro" id="IPR005614">
    <property type="entry name" value="NrfD-like"/>
</dbReference>
<dbReference type="KEGG" id="cmic:caldi_16460"/>
<evidence type="ECO:0000256" key="1">
    <source>
        <dbReference type="ARBA" id="ARBA00004651"/>
    </source>
</evidence>
<feature type="transmembrane region" description="Helical" evidence="8">
    <location>
        <begin position="38"/>
        <end position="63"/>
    </location>
</feature>
<dbReference type="PANTHER" id="PTHR34856">
    <property type="entry name" value="PROTEIN NRFD"/>
    <property type="match status" value="1"/>
</dbReference>
<feature type="transmembrane region" description="Helical" evidence="8">
    <location>
        <begin position="75"/>
        <end position="96"/>
    </location>
</feature>
<evidence type="ECO:0000256" key="4">
    <source>
        <dbReference type="ARBA" id="ARBA00022692"/>
    </source>
</evidence>
<name>A0AA35G621_9FIRM</name>
<proteinExistence type="inferred from homology"/>
<protein>
    <submittedName>
        <fullName evidence="9">Oxidoreductase</fullName>
    </submittedName>
</protein>
<evidence type="ECO:0000256" key="3">
    <source>
        <dbReference type="ARBA" id="ARBA00022475"/>
    </source>
</evidence>
<dbReference type="PANTHER" id="PTHR34856:SF2">
    <property type="entry name" value="PROTEIN NRFD"/>
    <property type="match status" value="1"/>
</dbReference>
<keyword evidence="3" id="KW-1003">Cell membrane</keyword>
<evidence type="ECO:0000256" key="5">
    <source>
        <dbReference type="ARBA" id="ARBA00022989"/>
    </source>
</evidence>
<dbReference type="InterPro" id="IPR052049">
    <property type="entry name" value="Electron_transfer_protein"/>
</dbReference>
<keyword evidence="6 8" id="KW-0472">Membrane</keyword>
<dbReference type="GO" id="GO:0005886">
    <property type="term" value="C:plasma membrane"/>
    <property type="evidence" value="ECO:0007669"/>
    <property type="project" value="UniProtKB-SubCell"/>
</dbReference>
<keyword evidence="10" id="KW-1185">Reference proteome</keyword>
<feature type="region of interest" description="Disordered" evidence="7">
    <location>
        <begin position="388"/>
        <end position="408"/>
    </location>
</feature>
<feature type="transmembrane region" description="Helical" evidence="8">
    <location>
        <begin position="355"/>
        <end position="377"/>
    </location>
</feature>
<feature type="transmembrane region" description="Helical" evidence="8">
    <location>
        <begin position="116"/>
        <end position="138"/>
    </location>
</feature>
<comment type="subcellular location">
    <subcellularLocation>
        <location evidence="1">Cell membrane</location>
        <topology evidence="1">Multi-pass membrane protein</topology>
    </subcellularLocation>
</comment>
<keyword evidence="4 8" id="KW-0812">Transmembrane</keyword>
<feature type="transmembrane region" description="Helical" evidence="8">
    <location>
        <begin position="150"/>
        <end position="171"/>
    </location>
</feature>
<dbReference type="AlphaFoldDB" id="A0AA35G621"/>
<evidence type="ECO:0000256" key="6">
    <source>
        <dbReference type="ARBA" id="ARBA00023136"/>
    </source>
</evidence>
<feature type="transmembrane region" description="Helical" evidence="8">
    <location>
        <begin position="292"/>
        <end position="311"/>
    </location>
</feature>
<accession>A0AA35G621</accession>
<evidence type="ECO:0000256" key="7">
    <source>
        <dbReference type="SAM" id="MobiDB-lite"/>
    </source>
</evidence>
<keyword evidence="5 8" id="KW-1133">Transmembrane helix</keyword>
<evidence type="ECO:0000256" key="2">
    <source>
        <dbReference type="ARBA" id="ARBA00008929"/>
    </source>
</evidence>
<dbReference type="Pfam" id="PF03916">
    <property type="entry name" value="NrfD"/>
    <property type="match status" value="1"/>
</dbReference>